<name>A0A419I377_9PSEU</name>
<sequence>MKRRPAADAGTATWLTFHRENARMYRAVADTDRWHHHEATYWANREDAEAERLASLSPEESPKRK</sequence>
<evidence type="ECO:0000313" key="1">
    <source>
        <dbReference type="EMBL" id="RJQ84468.1"/>
    </source>
</evidence>
<comment type="caution">
    <text evidence="1">The sequence shown here is derived from an EMBL/GenBank/DDBJ whole genome shotgun (WGS) entry which is preliminary data.</text>
</comment>
<keyword evidence="2" id="KW-1185">Reference proteome</keyword>
<evidence type="ECO:0000313" key="2">
    <source>
        <dbReference type="Proteomes" id="UP000285112"/>
    </source>
</evidence>
<proteinExistence type="predicted"/>
<organism evidence="1 2">
    <name type="scientific">Amycolatopsis panacis</name>
    <dbReference type="NCBI Taxonomy" id="2340917"/>
    <lineage>
        <taxon>Bacteria</taxon>
        <taxon>Bacillati</taxon>
        <taxon>Actinomycetota</taxon>
        <taxon>Actinomycetes</taxon>
        <taxon>Pseudonocardiales</taxon>
        <taxon>Pseudonocardiaceae</taxon>
        <taxon>Amycolatopsis</taxon>
    </lineage>
</organism>
<dbReference type="Proteomes" id="UP000285112">
    <property type="component" value="Unassembled WGS sequence"/>
</dbReference>
<protein>
    <submittedName>
        <fullName evidence="1">Uncharacterized protein</fullName>
    </submittedName>
</protein>
<accession>A0A419I377</accession>
<dbReference type="InterPro" id="IPR048152">
    <property type="entry name" value="AMED_5909-like"/>
</dbReference>
<dbReference type="NCBIfam" id="NF041510">
    <property type="entry name" value="AMED_5909_fam"/>
    <property type="match status" value="1"/>
</dbReference>
<reference evidence="1 2" key="1">
    <citation type="submission" date="2018-09" db="EMBL/GenBank/DDBJ databases">
        <title>YIM PH 21725 draft genome.</title>
        <authorList>
            <person name="Miao C."/>
        </authorList>
    </citation>
    <scope>NUCLEOTIDE SEQUENCE [LARGE SCALE GENOMIC DNA]</scope>
    <source>
        <strain evidence="2">YIM PH21725</strain>
    </source>
</reference>
<dbReference type="EMBL" id="QZFV01000087">
    <property type="protein sequence ID" value="RJQ84468.1"/>
    <property type="molecule type" value="Genomic_DNA"/>
</dbReference>
<dbReference type="OrthoDB" id="3627899at2"/>
<gene>
    <name evidence="1" type="ORF">D5S19_17060</name>
</gene>
<dbReference type="AlphaFoldDB" id="A0A419I377"/>